<evidence type="ECO:0000256" key="1">
    <source>
        <dbReference type="ARBA" id="ARBA00004496"/>
    </source>
</evidence>
<dbReference type="GO" id="GO:0005737">
    <property type="term" value="C:cytoplasm"/>
    <property type="evidence" value="ECO:0007669"/>
    <property type="project" value="UniProtKB-SubCell"/>
</dbReference>
<name>G8R6F5_OWEHD</name>
<dbReference type="PANTHER" id="PTHR36438:SF1">
    <property type="entry name" value="IRON-SULFUR CLUSTER REPAIR PROTEIN YTFE"/>
    <property type="match status" value="1"/>
</dbReference>
<accession>G8R6F5</accession>
<dbReference type="AlphaFoldDB" id="G8R6F5"/>
<dbReference type="HOGENOM" id="CLU_076075_0_1_10"/>
<dbReference type="InterPro" id="IPR038062">
    <property type="entry name" value="ScdA-like_N_sf"/>
</dbReference>
<dbReference type="InterPro" id="IPR012312">
    <property type="entry name" value="Hemerythrin-like"/>
</dbReference>
<proteinExistence type="predicted"/>
<dbReference type="Gene3D" id="1.20.120.520">
    <property type="entry name" value="nmb1532 protein domain like"/>
    <property type="match status" value="1"/>
</dbReference>
<dbReference type="KEGG" id="oho:Oweho_3469"/>
<evidence type="ECO:0000256" key="2">
    <source>
        <dbReference type="ARBA" id="ARBA00022490"/>
    </source>
</evidence>
<dbReference type="GO" id="GO:0046872">
    <property type="term" value="F:metal ion binding"/>
    <property type="evidence" value="ECO:0007669"/>
    <property type="project" value="UniProtKB-KW"/>
</dbReference>
<keyword evidence="2" id="KW-0963">Cytoplasm</keyword>
<dbReference type="Pfam" id="PF01814">
    <property type="entry name" value="Hemerythrin"/>
    <property type="match status" value="1"/>
</dbReference>
<dbReference type="eggNOG" id="COG2846">
    <property type="taxonomic scope" value="Bacteria"/>
</dbReference>
<evidence type="ECO:0000313" key="6">
    <source>
        <dbReference type="EMBL" id="AEV34418.1"/>
    </source>
</evidence>
<dbReference type="PATRIC" id="fig|926562.3.peg.3489"/>
<keyword evidence="3" id="KW-0479">Metal-binding</keyword>
<evidence type="ECO:0000256" key="4">
    <source>
        <dbReference type="ARBA" id="ARBA00023004"/>
    </source>
</evidence>
<evidence type="ECO:0000256" key="3">
    <source>
        <dbReference type="ARBA" id="ARBA00022723"/>
    </source>
</evidence>
<dbReference type="Gene3D" id="1.10.3910.10">
    <property type="entry name" value="SP0561-like"/>
    <property type="match status" value="1"/>
</dbReference>
<gene>
    <name evidence="6" type="ordered locus">Oweho_3469</name>
</gene>
<dbReference type="Proteomes" id="UP000005631">
    <property type="component" value="Chromosome"/>
</dbReference>
<dbReference type="Pfam" id="PF04405">
    <property type="entry name" value="ScdA_N"/>
    <property type="match status" value="1"/>
</dbReference>
<dbReference type="OrthoDB" id="9797132at2"/>
<dbReference type="RefSeq" id="WP_014203765.1">
    <property type="nucleotide sequence ID" value="NC_016599.1"/>
</dbReference>
<evidence type="ECO:0000313" key="7">
    <source>
        <dbReference type="Proteomes" id="UP000005631"/>
    </source>
</evidence>
<dbReference type="PANTHER" id="PTHR36438">
    <property type="entry name" value="IRON-SULFUR CLUSTER REPAIR PROTEIN YTFE"/>
    <property type="match status" value="1"/>
</dbReference>
<feature type="domain" description="Hemerythrin-like" evidence="5">
    <location>
        <begin position="84"/>
        <end position="230"/>
    </location>
</feature>
<evidence type="ECO:0000259" key="5">
    <source>
        <dbReference type="Pfam" id="PF01814"/>
    </source>
</evidence>
<reference evidence="6 7" key="1">
    <citation type="journal article" date="2012" name="Stand. Genomic Sci.">
        <title>Genome sequence of the orange-pigmented seawater bacterium Owenweeksia hongkongensis type strain (UST20020801(T)).</title>
        <authorList>
            <person name="Riedel T."/>
            <person name="Held B."/>
            <person name="Nolan M."/>
            <person name="Lucas S."/>
            <person name="Lapidus A."/>
            <person name="Tice H."/>
            <person name="Del Rio T.G."/>
            <person name="Cheng J.F."/>
            <person name="Han C."/>
            <person name="Tapia R."/>
            <person name="Goodwin L.A."/>
            <person name="Pitluck S."/>
            <person name="Liolios K."/>
            <person name="Mavromatis K."/>
            <person name="Pagani I."/>
            <person name="Ivanova N."/>
            <person name="Mikhailova N."/>
            <person name="Pati A."/>
            <person name="Chen A."/>
            <person name="Palaniappan K."/>
            <person name="Rohde M."/>
            <person name="Tindall B.J."/>
            <person name="Detter J.C."/>
            <person name="Goker M."/>
            <person name="Woyke T."/>
            <person name="Bristow J."/>
            <person name="Eisen J.A."/>
            <person name="Markowitz V."/>
            <person name="Hugenholtz P."/>
            <person name="Klenk H.P."/>
            <person name="Kyrpides N.C."/>
        </authorList>
    </citation>
    <scope>NUCLEOTIDE SEQUENCE</scope>
    <source>
        <strain evidence="7">DSM 17368 / JCM 12287 / NRRL B-23963</strain>
    </source>
</reference>
<dbReference type="InterPro" id="IPR019903">
    <property type="entry name" value="RIC_family"/>
</dbReference>
<comment type="subcellular location">
    <subcellularLocation>
        <location evidence="1">Cytoplasm</location>
    </subcellularLocation>
</comment>
<keyword evidence="7" id="KW-1185">Reference proteome</keyword>
<dbReference type="STRING" id="926562.Oweho_3469"/>
<organism evidence="6 7">
    <name type="scientific">Owenweeksia hongkongensis (strain DSM 17368 / CIP 108786 / JCM 12287 / NRRL B-23963 / UST20020801)</name>
    <dbReference type="NCBI Taxonomy" id="926562"/>
    <lineage>
        <taxon>Bacteria</taxon>
        <taxon>Pseudomonadati</taxon>
        <taxon>Bacteroidota</taxon>
        <taxon>Flavobacteriia</taxon>
        <taxon>Flavobacteriales</taxon>
        <taxon>Owenweeksiaceae</taxon>
        <taxon>Owenweeksia</taxon>
    </lineage>
</organism>
<keyword evidence="4" id="KW-0408">Iron</keyword>
<dbReference type="EMBL" id="CP003156">
    <property type="protein sequence ID" value="AEV34418.1"/>
    <property type="molecule type" value="Genomic_DNA"/>
</dbReference>
<sequence length="248" mass="28577">MEGLEQRQIGELVAENYKLATVFKKHKIDFCCQGGRTISDACQKKDISIWEVIRDLEAVINAKEDDSTDYKSWPLDLLADYIGKKHHRYVEARSQEIKPFLDKLCKVHGDRHPELFEINELFTGSVGELAQHMKKEELVLFPFIRKMVVAKTTGEAMFTPHFGAVENPIAMMMHEHDAEGERFRKIAALSNDYNPPVDACNTYRVTFALLQEFEDDLHKHIHLENNILFPGAKAMEENMKGRELENTL</sequence>
<dbReference type="NCBIfam" id="TIGR03652">
    <property type="entry name" value="FeS_repair_RIC"/>
    <property type="match status" value="1"/>
</dbReference>
<protein>
    <submittedName>
        <fullName evidence="6">Iron-sulfur cluster repair di-iron protein</fullName>
    </submittedName>
</protein>